<comment type="caution">
    <text evidence="1">The sequence shown here is derived from an EMBL/GenBank/DDBJ whole genome shotgun (WGS) entry which is preliminary data.</text>
</comment>
<proteinExistence type="predicted"/>
<protein>
    <submittedName>
        <fullName evidence="1">Uncharacterized protein</fullName>
    </submittedName>
</protein>
<evidence type="ECO:0000313" key="1">
    <source>
        <dbReference type="EMBL" id="TQM97636.1"/>
    </source>
</evidence>
<name>A0A543KRD1_9MICO</name>
<dbReference type="AlphaFoldDB" id="A0A543KRD1"/>
<reference evidence="1 2" key="1">
    <citation type="submission" date="2019-06" db="EMBL/GenBank/DDBJ databases">
        <title>Sequencing the genomes of 1000 actinobacteria strains.</title>
        <authorList>
            <person name="Klenk H.-P."/>
        </authorList>
    </citation>
    <scope>NUCLEOTIDE SEQUENCE [LARGE SCALE GENOMIC DNA]</scope>
    <source>
        <strain evidence="1 2">DSM 12362</strain>
    </source>
</reference>
<sequence length="479" mass="51336">MVDHDDEALARLRASDPATGSHPDLHSLRARIAQKAPASQGVEHATRVDDDVFRGQGLRAPWIAAAAVAAFGFGAGGYAIGAQQAPDTGGRQVAAGEGTDDSAAADLVQDMIEPASPAEAAGSELKITEDSEMGYGGDDSGGLWDPGPVRLTAGPGLPTERGTAEVRAMVSDEDPEEFLQQWAERLDFDGVAPAESSEYGWFGSNALYDLDQGRMLSVSADGGGVLSFSYDDMFGSPWCTEMYSEMPEADMQQVREEWAKAFGEDVPFPDASRCRTSDAPRPNDEQALAAARDFFATTGIDLSVFTLEVSEYQDESTNQVMVEGWMDGQRNGPVTMSAQVGPEGVISLYGSWGEMMSLGDYPVISAVEAVERYGQREFSTDYGVTLTEELDDSVAISRPIDPGMEVEMPETAQIEPGMKIPMLLKDKVVVSAELTTGSLWAQTNGPLEVPAWKLVTADGMHYAVLAVADEAIEWQSWGE</sequence>
<organism evidence="1 2">
    <name type="scientific">Ornithinimicrobium humiphilum</name>
    <dbReference type="NCBI Taxonomy" id="125288"/>
    <lineage>
        <taxon>Bacteria</taxon>
        <taxon>Bacillati</taxon>
        <taxon>Actinomycetota</taxon>
        <taxon>Actinomycetes</taxon>
        <taxon>Micrococcales</taxon>
        <taxon>Ornithinimicrobiaceae</taxon>
        <taxon>Ornithinimicrobium</taxon>
    </lineage>
</organism>
<dbReference type="Proteomes" id="UP000315133">
    <property type="component" value="Unassembled WGS sequence"/>
</dbReference>
<dbReference type="RefSeq" id="WP_141819344.1">
    <property type="nucleotide sequence ID" value="NZ_BAAAIL010000001.1"/>
</dbReference>
<accession>A0A543KRD1</accession>
<dbReference type="EMBL" id="VFPU01000001">
    <property type="protein sequence ID" value="TQM97636.1"/>
    <property type="molecule type" value="Genomic_DNA"/>
</dbReference>
<keyword evidence="2" id="KW-1185">Reference proteome</keyword>
<gene>
    <name evidence="1" type="ORF">FB476_2559</name>
</gene>
<evidence type="ECO:0000313" key="2">
    <source>
        <dbReference type="Proteomes" id="UP000315133"/>
    </source>
</evidence>
<dbReference type="OrthoDB" id="3268840at2"/>